<dbReference type="InterPro" id="IPR011992">
    <property type="entry name" value="EF-hand-dom_pair"/>
</dbReference>
<dbReference type="AlphaFoldDB" id="A0A816EJP4"/>
<dbReference type="Gene3D" id="1.25.40.10">
    <property type="entry name" value="Tetratricopeptide repeat domain"/>
    <property type="match status" value="1"/>
</dbReference>
<dbReference type="InterPro" id="IPR011990">
    <property type="entry name" value="TPR-like_helical_dom_sf"/>
</dbReference>
<reference evidence="4" key="1">
    <citation type="submission" date="2021-02" db="EMBL/GenBank/DDBJ databases">
        <authorList>
            <person name="Nowell W R."/>
        </authorList>
    </citation>
    <scope>NUCLEOTIDE SEQUENCE</scope>
</reference>
<feature type="repeat" description="TPR" evidence="3">
    <location>
        <begin position="30"/>
        <end position="63"/>
    </location>
</feature>
<dbReference type="InterPro" id="IPR019734">
    <property type="entry name" value="TPR_rpt"/>
</dbReference>
<dbReference type="Pfam" id="PF13424">
    <property type="entry name" value="TPR_12"/>
    <property type="match status" value="1"/>
</dbReference>
<evidence type="ECO:0000256" key="1">
    <source>
        <dbReference type="ARBA" id="ARBA00022737"/>
    </source>
</evidence>
<dbReference type="SUPFAM" id="SSF48452">
    <property type="entry name" value="TPR-like"/>
    <property type="match status" value="1"/>
</dbReference>
<dbReference type="PANTHER" id="PTHR45641:SF19">
    <property type="entry name" value="NEPHROCYSTIN-3"/>
    <property type="match status" value="1"/>
</dbReference>
<protein>
    <submittedName>
        <fullName evidence="4">Uncharacterized protein</fullName>
    </submittedName>
</protein>
<evidence type="ECO:0000313" key="5">
    <source>
        <dbReference type="Proteomes" id="UP000663828"/>
    </source>
</evidence>
<dbReference type="EMBL" id="CAJNOR010010094">
    <property type="protein sequence ID" value="CAF1651046.1"/>
    <property type="molecule type" value="Genomic_DNA"/>
</dbReference>
<dbReference type="Proteomes" id="UP000663828">
    <property type="component" value="Unassembled WGS sequence"/>
</dbReference>
<keyword evidence="1" id="KW-0677">Repeat</keyword>
<evidence type="ECO:0000313" key="4">
    <source>
        <dbReference type="EMBL" id="CAF1651046.1"/>
    </source>
</evidence>
<organism evidence="4 5">
    <name type="scientific">Adineta ricciae</name>
    <name type="common">Rotifer</name>
    <dbReference type="NCBI Taxonomy" id="249248"/>
    <lineage>
        <taxon>Eukaryota</taxon>
        <taxon>Metazoa</taxon>
        <taxon>Spiralia</taxon>
        <taxon>Gnathifera</taxon>
        <taxon>Rotifera</taxon>
        <taxon>Eurotatoria</taxon>
        <taxon>Bdelloidea</taxon>
        <taxon>Adinetida</taxon>
        <taxon>Adinetidae</taxon>
        <taxon>Adineta</taxon>
    </lineage>
</organism>
<sequence length="237" mass="26870">MGNYSEALASHEKALSIRQQSLPTNHPDLAVSFNDVGSVYESMAEYAKAHSCFERAVEIGQHSLPSNHPMLLKYKTDLEQIAALTTKLNLSENEVQIFHHLFEKGAGKDGKMTMEEFRDYFAKLRRERGINDEVISDFVFDAFDANHDDLEIFSNLSAISENSMFKLNTSDDGCISSDELEAYLKKSVIMRIGKEKAVELDMHATAQEIFERFALKRTFSSRCKKEKDIDEIIGNAK</sequence>
<name>A0A816EJP4_ADIRI</name>
<dbReference type="PROSITE" id="PS50005">
    <property type="entry name" value="TPR"/>
    <property type="match status" value="1"/>
</dbReference>
<dbReference type="PANTHER" id="PTHR45641">
    <property type="entry name" value="TETRATRICOPEPTIDE REPEAT PROTEIN (AFU_ORTHOLOGUE AFUA_6G03870)"/>
    <property type="match status" value="1"/>
</dbReference>
<evidence type="ECO:0000256" key="3">
    <source>
        <dbReference type="PROSITE-ProRule" id="PRU00339"/>
    </source>
</evidence>
<keyword evidence="2 3" id="KW-0802">TPR repeat</keyword>
<dbReference type="SUPFAM" id="SSF47473">
    <property type="entry name" value="EF-hand"/>
    <property type="match status" value="1"/>
</dbReference>
<comment type="caution">
    <text evidence="4">The sequence shown here is derived from an EMBL/GenBank/DDBJ whole genome shotgun (WGS) entry which is preliminary data.</text>
</comment>
<gene>
    <name evidence="4" type="ORF">XAT740_LOCUS54981</name>
</gene>
<dbReference type="Gene3D" id="1.10.238.10">
    <property type="entry name" value="EF-hand"/>
    <property type="match status" value="1"/>
</dbReference>
<evidence type="ECO:0000256" key="2">
    <source>
        <dbReference type="ARBA" id="ARBA00022803"/>
    </source>
</evidence>
<proteinExistence type="predicted"/>
<accession>A0A816EJP4</accession>
<keyword evidence="5" id="KW-1185">Reference proteome</keyword>